<dbReference type="EMBL" id="CAJVPT010027645">
    <property type="protein sequence ID" value="CAG8684411.1"/>
    <property type="molecule type" value="Genomic_DNA"/>
</dbReference>
<proteinExistence type="predicted"/>
<keyword evidence="2" id="KW-1185">Reference proteome</keyword>
<gene>
    <name evidence="1" type="ORF">ACOLOM_LOCUS9484</name>
</gene>
<accession>A0ACA9P0W0</accession>
<comment type="caution">
    <text evidence="1">The sequence shown here is derived from an EMBL/GenBank/DDBJ whole genome shotgun (WGS) entry which is preliminary data.</text>
</comment>
<protein>
    <submittedName>
        <fullName evidence="1">13025_t:CDS:1</fullName>
    </submittedName>
</protein>
<dbReference type="Proteomes" id="UP000789525">
    <property type="component" value="Unassembled WGS sequence"/>
</dbReference>
<organism evidence="1 2">
    <name type="scientific">Acaulospora colombiana</name>
    <dbReference type="NCBI Taxonomy" id="27376"/>
    <lineage>
        <taxon>Eukaryota</taxon>
        <taxon>Fungi</taxon>
        <taxon>Fungi incertae sedis</taxon>
        <taxon>Mucoromycota</taxon>
        <taxon>Glomeromycotina</taxon>
        <taxon>Glomeromycetes</taxon>
        <taxon>Diversisporales</taxon>
        <taxon>Acaulosporaceae</taxon>
        <taxon>Acaulospora</taxon>
    </lineage>
</organism>
<reference evidence="1" key="1">
    <citation type="submission" date="2021-06" db="EMBL/GenBank/DDBJ databases">
        <authorList>
            <person name="Kallberg Y."/>
            <person name="Tangrot J."/>
            <person name="Rosling A."/>
        </authorList>
    </citation>
    <scope>NUCLEOTIDE SEQUENCE</scope>
    <source>
        <strain evidence="1">CL356</strain>
    </source>
</reference>
<evidence type="ECO:0000313" key="2">
    <source>
        <dbReference type="Proteomes" id="UP000789525"/>
    </source>
</evidence>
<evidence type="ECO:0000313" key="1">
    <source>
        <dbReference type="EMBL" id="CAG8684411.1"/>
    </source>
</evidence>
<sequence>MRITDEKEKSSFHSSPYIYALKALQAAQAAFANDVQSGHAKATTSSSVSVAPKPAAPKASTSGGLYANYTTAKDLGIAQEEEKLAAEALALQQSQGVVGQWEVIDVPKSSTQSNATIPQKRYHQEDEDEEGEGFRVRRKKLAVGLGEIYDPGQIVLEPKGKQKEEIKPESKDQPQTSIAGQSGAPLLWSKKRWKMDQLEPTGGDEAPEKTEAGEEQKVDDTITKKEELKGEASEDGVKKEPQEQLIQSAAESNDASEQTQTAPATSMFKKRKAPSQPVGAKKGARKQL</sequence>
<name>A0ACA9P0W0_9GLOM</name>